<evidence type="ECO:0000313" key="2">
    <source>
        <dbReference type="EMBL" id="MDP8172285.1"/>
    </source>
</evidence>
<name>A0AAJ6N8S3_9PAST</name>
<dbReference type="RefSeq" id="WP_306375049.1">
    <property type="nucleotide sequence ID" value="NZ_JASAYL010000004.1"/>
</dbReference>
<sequence>MDCTITGIISLISAITGFIAIIIAVYQLNGLKKSINNASLMSNFNIEFELNKRKQRLADIRVKVFELIDGRSRSELSDKEKSLIKILDSHQKEAFEDYLNAFDRLAYFILNNKLNEEDFRLDYREMLADTIENDEQDFFKIGTRYRNMVKLNGQWKDK</sequence>
<keyword evidence="1" id="KW-0472">Membrane</keyword>
<evidence type="ECO:0008006" key="4">
    <source>
        <dbReference type="Google" id="ProtNLM"/>
    </source>
</evidence>
<feature type="transmembrane region" description="Helical" evidence="1">
    <location>
        <begin position="6"/>
        <end position="26"/>
    </location>
</feature>
<evidence type="ECO:0000313" key="3">
    <source>
        <dbReference type="Proteomes" id="UP001236239"/>
    </source>
</evidence>
<dbReference type="EMBL" id="JASAYQ010000003">
    <property type="protein sequence ID" value="MDP8172285.1"/>
    <property type="molecule type" value="Genomic_DNA"/>
</dbReference>
<evidence type="ECO:0000256" key="1">
    <source>
        <dbReference type="SAM" id="Phobius"/>
    </source>
</evidence>
<keyword evidence="1" id="KW-0812">Transmembrane</keyword>
<organism evidence="2 3">
    <name type="scientific">Phocoenobacter skyensis</name>
    <dbReference type="NCBI Taxonomy" id="97481"/>
    <lineage>
        <taxon>Bacteria</taxon>
        <taxon>Pseudomonadati</taxon>
        <taxon>Pseudomonadota</taxon>
        <taxon>Gammaproteobacteria</taxon>
        <taxon>Pasteurellales</taxon>
        <taxon>Pasteurellaceae</taxon>
        <taxon>Phocoenobacter</taxon>
    </lineage>
</organism>
<accession>A0AAJ6N8S3</accession>
<dbReference type="AlphaFoldDB" id="A0AAJ6N8S3"/>
<dbReference type="Proteomes" id="UP001236239">
    <property type="component" value="Unassembled WGS sequence"/>
</dbReference>
<gene>
    <name evidence="2" type="ORF">QJU93_02805</name>
</gene>
<keyword evidence="1" id="KW-1133">Transmembrane helix</keyword>
<proteinExistence type="predicted"/>
<protein>
    <recommendedName>
        <fullName evidence="4">DUF4760 domain-containing protein</fullName>
    </recommendedName>
</protein>
<reference evidence="2" key="1">
    <citation type="journal article" date="2023" name="Front. Microbiol.">
        <title>Phylogeography and host specificity of Pasteurellaceae pathogenic to sea-farmed fish in the north-east Atlantic.</title>
        <authorList>
            <person name="Gulla S."/>
            <person name="Colquhoun D.J."/>
            <person name="Olsen A.B."/>
            <person name="Spilsberg B."/>
            <person name="Lagesen K."/>
            <person name="Aakesson C.P."/>
            <person name="Strom S."/>
            <person name="Manji F."/>
            <person name="Birkbeck T.H."/>
            <person name="Nilsen H.K."/>
        </authorList>
    </citation>
    <scope>NUCLEOTIDE SEQUENCE</scope>
    <source>
        <strain evidence="2">TW16_20</strain>
    </source>
</reference>
<comment type="caution">
    <text evidence="2">The sequence shown here is derived from an EMBL/GenBank/DDBJ whole genome shotgun (WGS) entry which is preliminary data.</text>
</comment>